<comment type="caution">
    <text evidence="1">The sequence shown here is derived from an EMBL/GenBank/DDBJ whole genome shotgun (WGS) entry which is preliminary data.</text>
</comment>
<proteinExistence type="predicted"/>
<reference evidence="1" key="1">
    <citation type="journal article" date="2015" name="Nature">
        <title>Complex archaea that bridge the gap between prokaryotes and eukaryotes.</title>
        <authorList>
            <person name="Spang A."/>
            <person name="Saw J.H."/>
            <person name="Jorgensen S.L."/>
            <person name="Zaremba-Niedzwiedzka K."/>
            <person name="Martijn J."/>
            <person name="Lind A.E."/>
            <person name="van Eijk R."/>
            <person name="Schleper C."/>
            <person name="Guy L."/>
            <person name="Ettema T.J."/>
        </authorList>
    </citation>
    <scope>NUCLEOTIDE SEQUENCE</scope>
</reference>
<feature type="non-terminal residue" evidence="1">
    <location>
        <position position="122"/>
    </location>
</feature>
<dbReference type="AlphaFoldDB" id="A0A0F9PJZ5"/>
<dbReference type="EMBL" id="LAZR01005272">
    <property type="protein sequence ID" value="KKN01336.1"/>
    <property type="molecule type" value="Genomic_DNA"/>
</dbReference>
<organism evidence="1">
    <name type="scientific">marine sediment metagenome</name>
    <dbReference type="NCBI Taxonomy" id="412755"/>
    <lineage>
        <taxon>unclassified sequences</taxon>
        <taxon>metagenomes</taxon>
        <taxon>ecological metagenomes</taxon>
    </lineage>
</organism>
<evidence type="ECO:0000313" key="1">
    <source>
        <dbReference type="EMBL" id="KKN01336.1"/>
    </source>
</evidence>
<sequence>MNLKPSVVAEQDKWLSYVKLGRVPTHEERMEFLHFDSQGGVAPTNNPIYQGKVMAGRIASDGWLPAAEELLTLYEAKGWPGGIHIMVDYLRRVDGIAPLRKVFGDSTVHRWLQAFLEMAIPM</sequence>
<protein>
    <submittedName>
        <fullName evidence="1">Uncharacterized protein</fullName>
    </submittedName>
</protein>
<gene>
    <name evidence="1" type="ORF">LCGC14_1128620</name>
</gene>
<accession>A0A0F9PJZ5</accession>
<name>A0A0F9PJZ5_9ZZZZ</name>